<dbReference type="RefSeq" id="WP_020772062.1">
    <property type="nucleotide sequence ID" value="NZ_ANIK01000007.1"/>
</dbReference>
<evidence type="ECO:0000313" key="2">
    <source>
        <dbReference type="Proteomes" id="UP000011988"/>
    </source>
</evidence>
<comment type="caution">
    <text evidence="1">The sequence shown here is derived from an EMBL/GenBank/DDBJ whole genome shotgun (WGS) entry which is preliminary data.</text>
</comment>
<protein>
    <submittedName>
        <fullName evidence="1">Uncharacterized protein</fullName>
    </submittedName>
</protein>
<gene>
    <name evidence="1" type="ORF">LEP1GSC194_2003</name>
</gene>
<evidence type="ECO:0000313" key="1">
    <source>
        <dbReference type="EMBL" id="EMJ97717.1"/>
    </source>
</evidence>
<reference evidence="1 2" key="1">
    <citation type="submission" date="2013-01" db="EMBL/GenBank/DDBJ databases">
        <authorList>
            <person name="Harkins D.M."/>
            <person name="Durkin A.S."/>
            <person name="Brinkac L.M."/>
            <person name="Haft D.H."/>
            <person name="Selengut J.D."/>
            <person name="Sanka R."/>
            <person name="DePew J."/>
            <person name="Purushe J."/>
            <person name="Galloway R.L."/>
            <person name="Vinetz J.M."/>
            <person name="Sutton G.G."/>
            <person name="Nierman W.C."/>
            <person name="Fouts D.E."/>
        </authorList>
    </citation>
    <scope>NUCLEOTIDE SEQUENCE [LARGE SCALE GENOMIC DNA]</scope>
    <source>
        <strain evidence="1 2">79601</strain>
    </source>
</reference>
<proteinExistence type="predicted"/>
<sequence length="54" mass="6583">MGKPVTSRKLSLERAVKVNVYLWNARFLRDFNRFSPCKSSRKEYDEFTNLKIWR</sequence>
<dbReference type="EMBL" id="ANIK01000007">
    <property type="protein sequence ID" value="EMJ97717.1"/>
    <property type="molecule type" value="Genomic_DNA"/>
</dbReference>
<dbReference type="Proteomes" id="UP000011988">
    <property type="component" value="Unassembled WGS sequence"/>
</dbReference>
<organism evidence="1 2">
    <name type="scientific">Leptospira alstonii serovar Sichuan str. 79601</name>
    <dbReference type="NCBI Taxonomy" id="1218565"/>
    <lineage>
        <taxon>Bacteria</taxon>
        <taxon>Pseudomonadati</taxon>
        <taxon>Spirochaetota</taxon>
        <taxon>Spirochaetia</taxon>
        <taxon>Leptospirales</taxon>
        <taxon>Leptospiraceae</taxon>
        <taxon>Leptospira</taxon>
    </lineage>
</organism>
<accession>M6D0N5</accession>
<name>M6D0N5_9LEPT</name>
<dbReference type="PATRIC" id="fig|1218565.3.peg.504"/>
<dbReference type="AlphaFoldDB" id="M6D0N5"/>